<reference evidence="2 3" key="1">
    <citation type="submission" date="2020-12" db="EMBL/GenBank/DDBJ databases">
        <title>Concerted genomic and epigenomic changes stabilize Arabidopsis allopolyploids.</title>
        <authorList>
            <person name="Chen Z."/>
        </authorList>
    </citation>
    <scope>NUCLEOTIDE SEQUENCE [LARGE SCALE GENOMIC DNA]</scope>
    <source>
        <strain evidence="2">Allo738</strain>
        <tissue evidence="2">Leaf</tissue>
    </source>
</reference>
<sequence length="532" mass="59890">MMLILRPDAVGVLRDRDGQAYNEDGQRIAEPGNVIPEIAQGVDRHHGVNRAYGCQMTLGDYNSPDLFYENRRAIRPPAFERSDDLGLQPAFYTLVSQHPFHGLPHEQPMDHIERFEDLVLIIKAQRQCRPILVSKSEKSHCDEAESTYLDIDLQDPSTRSLSVDRHHLGVDRHSSDTEAESTFDGAESSELDTEESTPDSSVDRYWTRTAPYALVFPPPPKKSEQERRGEECRLKLVWLLGALPFDDCCKIQDPLQDYIEKMITNGISAEDVSLLTKDISAILVYEDPKKKPNKRLSVAIFELVSAMIQCSNLEKLPNPGSFVQDCSISTGQFPHSLCDLGSSIILMPHSVAVETSTDITVGYVKELDSIEQVNMQATKLEDSSGDHLFNTRLQDEAESELSDKAVFRVGIIAISPGTVFTQRTAPLPHHPPLKQRRYSRSPPKPPDFINKTFKFFKTVSRLSKPRVSHRALVRSFDNCAGKRSIPPIPESRPADVTYFLGQPHAPTAYTPPWMMRRFSRKYLLPPSDPPDA</sequence>
<accession>A0A8T2AXD9</accession>
<evidence type="ECO:0000313" key="2">
    <source>
        <dbReference type="EMBL" id="KAG7578888.1"/>
    </source>
</evidence>
<feature type="compositionally biased region" description="Basic and acidic residues" evidence="1">
    <location>
        <begin position="166"/>
        <end position="176"/>
    </location>
</feature>
<feature type="compositionally biased region" description="Acidic residues" evidence="1">
    <location>
        <begin position="177"/>
        <end position="197"/>
    </location>
</feature>
<dbReference type="Proteomes" id="UP000694240">
    <property type="component" value="Chromosome 8"/>
</dbReference>
<comment type="caution">
    <text evidence="2">The sequence shown here is derived from an EMBL/GenBank/DDBJ whole genome shotgun (WGS) entry which is preliminary data.</text>
</comment>
<evidence type="ECO:0000313" key="3">
    <source>
        <dbReference type="Proteomes" id="UP000694240"/>
    </source>
</evidence>
<feature type="region of interest" description="Disordered" evidence="1">
    <location>
        <begin position="422"/>
        <end position="445"/>
    </location>
</feature>
<protein>
    <submittedName>
        <fullName evidence="2">Uncharacterized protein</fullName>
    </submittedName>
</protein>
<dbReference type="EMBL" id="JAEFBK010000008">
    <property type="protein sequence ID" value="KAG7578888.1"/>
    <property type="molecule type" value="Genomic_DNA"/>
</dbReference>
<proteinExistence type="predicted"/>
<gene>
    <name evidence="2" type="ORF">ISN45_Aa03g030530</name>
</gene>
<evidence type="ECO:0000256" key="1">
    <source>
        <dbReference type="SAM" id="MobiDB-lite"/>
    </source>
</evidence>
<organism evidence="2 3">
    <name type="scientific">Arabidopsis thaliana x Arabidopsis arenosa</name>
    <dbReference type="NCBI Taxonomy" id="1240361"/>
    <lineage>
        <taxon>Eukaryota</taxon>
        <taxon>Viridiplantae</taxon>
        <taxon>Streptophyta</taxon>
        <taxon>Embryophyta</taxon>
        <taxon>Tracheophyta</taxon>
        <taxon>Spermatophyta</taxon>
        <taxon>Magnoliopsida</taxon>
        <taxon>eudicotyledons</taxon>
        <taxon>Gunneridae</taxon>
        <taxon>Pentapetalae</taxon>
        <taxon>rosids</taxon>
        <taxon>malvids</taxon>
        <taxon>Brassicales</taxon>
        <taxon>Brassicaceae</taxon>
        <taxon>Camelineae</taxon>
        <taxon>Arabidopsis</taxon>
    </lineage>
</organism>
<name>A0A8T2AXD9_9BRAS</name>
<dbReference type="AlphaFoldDB" id="A0A8T2AXD9"/>
<feature type="region of interest" description="Disordered" evidence="1">
    <location>
        <begin position="166"/>
        <end position="202"/>
    </location>
</feature>
<keyword evidence="3" id="KW-1185">Reference proteome</keyword>